<dbReference type="PANTHER" id="PTHR12861">
    <property type="entry name" value="TRANSLOCON-ASSOCIATED PROTEIN, BETA SUBUNIT PRECURSOR TRAP-BETA SIGNAL SEQUENCE RECEPTOR BETA SUBUNIT"/>
    <property type="match status" value="1"/>
</dbReference>
<evidence type="ECO:0000313" key="4">
    <source>
        <dbReference type="Proteomes" id="UP001281761"/>
    </source>
</evidence>
<gene>
    <name evidence="3" type="ORF">BLNAU_6370</name>
</gene>
<evidence type="ECO:0000256" key="1">
    <source>
        <dbReference type="SAM" id="Phobius"/>
    </source>
</evidence>
<comment type="caution">
    <text evidence="3">The sequence shown here is derived from an EMBL/GenBank/DDBJ whole genome shotgun (WGS) entry which is preliminary data.</text>
</comment>
<keyword evidence="1" id="KW-1133">Transmembrane helix</keyword>
<feature type="signal peptide" evidence="2">
    <location>
        <begin position="1"/>
        <end position="16"/>
    </location>
</feature>
<proteinExistence type="predicted"/>
<dbReference type="PANTHER" id="PTHR12861:SF3">
    <property type="entry name" value="TRANSLOCON-ASSOCIATED PROTEIN SUBUNIT BETA"/>
    <property type="match status" value="1"/>
</dbReference>
<accession>A0ABQ9Y4C9</accession>
<sequence>MSLTLVIAALVSLVSSAPQLLVKKEVLTNPAGEGHDLKVRVGIYNVGKEDIYSVDVADNWGEFFTISPNAVNNNTCSFDIVKAETNVTCDIIVVPLRHGTFSLLSSQVQYKTSPEDETPSTVIGHPLTEQPLTILPSAIYKRFFSSHLRMNITFICLVAIAILIPYRSFAIKREKSAYKAMELR</sequence>
<feature type="transmembrane region" description="Helical" evidence="1">
    <location>
        <begin position="148"/>
        <end position="166"/>
    </location>
</feature>
<organism evidence="3 4">
    <name type="scientific">Blattamonas nauphoetae</name>
    <dbReference type="NCBI Taxonomy" id="2049346"/>
    <lineage>
        <taxon>Eukaryota</taxon>
        <taxon>Metamonada</taxon>
        <taxon>Preaxostyla</taxon>
        <taxon>Oxymonadida</taxon>
        <taxon>Blattamonas</taxon>
    </lineage>
</organism>
<keyword evidence="4" id="KW-1185">Reference proteome</keyword>
<reference evidence="3 4" key="1">
    <citation type="journal article" date="2022" name="bioRxiv">
        <title>Genomics of Preaxostyla Flagellates Illuminates Evolutionary Transitions and the Path Towards Mitochondrial Loss.</title>
        <authorList>
            <person name="Novak L.V.F."/>
            <person name="Treitli S.C."/>
            <person name="Pyrih J."/>
            <person name="Halakuc P."/>
            <person name="Pipaliya S.V."/>
            <person name="Vacek V."/>
            <person name="Brzon O."/>
            <person name="Soukal P."/>
            <person name="Eme L."/>
            <person name="Dacks J.B."/>
            <person name="Karnkowska A."/>
            <person name="Elias M."/>
            <person name="Hampl V."/>
        </authorList>
    </citation>
    <scope>NUCLEOTIDE SEQUENCE [LARGE SCALE GENOMIC DNA]</scope>
    <source>
        <strain evidence="3">NAU3</strain>
        <tissue evidence="3">Gut</tissue>
    </source>
</reference>
<keyword evidence="1" id="KW-0472">Membrane</keyword>
<protein>
    <submittedName>
        <fullName evidence="3">Translocon-associated protein subunit beta</fullName>
    </submittedName>
</protein>
<dbReference type="EMBL" id="JARBJD010000036">
    <property type="protein sequence ID" value="KAK2958601.1"/>
    <property type="molecule type" value="Genomic_DNA"/>
</dbReference>
<name>A0ABQ9Y4C9_9EUKA</name>
<evidence type="ECO:0000256" key="2">
    <source>
        <dbReference type="SAM" id="SignalP"/>
    </source>
</evidence>
<evidence type="ECO:0000313" key="3">
    <source>
        <dbReference type="EMBL" id="KAK2958601.1"/>
    </source>
</evidence>
<keyword evidence="2" id="KW-0732">Signal</keyword>
<dbReference type="Pfam" id="PF05753">
    <property type="entry name" value="TRAP_beta"/>
    <property type="match status" value="1"/>
</dbReference>
<dbReference type="Proteomes" id="UP001281761">
    <property type="component" value="Unassembled WGS sequence"/>
</dbReference>
<keyword evidence="1" id="KW-0812">Transmembrane</keyword>
<feature type="chain" id="PRO_5045556324" evidence="2">
    <location>
        <begin position="17"/>
        <end position="184"/>
    </location>
</feature>